<gene>
    <name evidence="8" type="ORF">APZ16_02040</name>
</gene>
<name>A0A147K1A0_HADYE</name>
<feature type="transmembrane region" description="Helical" evidence="6">
    <location>
        <begin position="252"/>
        <end position="272"/>
    </location>
</feature>
<evidence type="ECO:0000256" key="5">
    <source>
        <dbReference type="ARBA" id="ARBA00023136"/>
    </source>
</evidence>
<dbReference type="STRING" id="1776334.APZ16_02040"/>
<evidence type="ECO:0000256" key="3">
    <source>
        <dbReference type="ARBA" id="ARBA00022692"/>
    </source>
</evidence>
<keyword evidence="4 6" id="KW-1133">Transmembrane helix</keyword>
<evidence type="ECO:0000256" key="4">
    <source>
        <dbReference type="ARBA" id="ARBA00022989"/>
    </source>
</evidence>
<dbReference type="PANTHER" id="PTHR35402:SF1">
    <property type="entry name" value="TYPE II SECRETION SYSTEM PROTEIN GSPF DOMAIN-CONTAINING PROTEIN"/>
    <property type="match status" value="1"/>
</dbReference>
<feature type="transmembrane region" description="Helical" evidence="6">
    <location>
        <begin position="211"/>
        <end position="232"/>
    </location>
</feature>
<dbReference type="PANTHER" id="PTHR35402">
    <property type="entry name" value="INTEGRAL MEMBRANE PROTEIN-RELATED"/>
    <property type="match status" value="1"/>
</dbReference>
<dbReference type="Proteomes" id="UP000074294">
    <property type="component" value="Unassembled WGS sequence"/>
</dbReference>
<feature type="transmembrane region" description="Helical" evidence="6">
    <location>
        <begin position="38"/>
        <end position="61"/>
    </location>
</feature>
<comment type="subcellular location">
    <subcellularLocation>
        <location evidence="1">Cell membrane</location>
        <topology evidence="1">Multi-pass membrane protein</topology>
    </subcellularLocation>
</comment>
<organism evidence="8 9">
    <name type="scientific">Hadarchaeum yellowstonense</name>
    <dbReference type="NCBI Taxonomy" id="1776334"/>
    <lineage>
        <taxon>Archaea</taxon>
        <taxon>Methanobacteriati</taxon>
        <taxon>Candidatus Hadarchaeota</taxon>
        <taxon>Candidatus Hadarchaeia</taxon>
        <taxon>Candidatus Hadarchaeales</taxon>
        <taxon>Candidatus Hadarchaeaceae</taxon>
        <taxon>Candidatus Hadarchaeum</taxon>
    </lineage>
</organism>
<feature type="transmembrane region" description="Helical" evidence="6">
    <location>
        <begin position="279"/>
        <end position="304"/>
    </location>
</feature>
<dbReference type="Pfam" id="PF00482">
    <property type="entry name" value="T2SSF"/>
    <property type="match status" value="1"/>
</dbReference>
<evidence type="ECO:0000313" key="8">
    <source>
        <dbReference type="EMBL" id="KUO42586.1"/>
    </source>
</evidence>
<evidence type="ECO:0000313" key="9">
    <source>
        <dbReference type="Proteomes" id="UP000074294"/>
    </source>
</evidence>
<keyword evidence="2" id="KW-1003">Cell membrane</keyword>
<dbReference type="GO" id="GO:0005886">
    <property type="term" value="C:plasma membrane"/>
    <property type="evidence" value="ECO:0007669"/>
    <property type="project" value="UniProtKB-SubCell"/>
</dbReference>
<dbReference type="InterPro" id="IPR018076">
    <property type="entry name" value="T2SS_GspF_dom"/>
</dbReference>
<accession>A0A147K1A0</accession>
<evidence type="ECO:0000256" key="1">
    <source>
        <dbReference type="ARBA" id="ARBA00004651"/>
    </source>
</evidence>
<dbReference type="AlphaFoldDB" id="A0A147K1A0"/>
<feature type="transmembrane region" description="Helical" evidence="6">
    <location>
        <begin position="67"/>
        <end position="88"/>
    </location>
</feature>
<dbReference type="EMBL" id="LQMQ01000003">
    <property type="protein sequence ID" value="KUO42586.1"/>
    <property type="molecule type" value="Genomic_DNA"/>
</dbReference>
<evidence type="ECO:0000256" key="6">
    <source>
        <dbReference type="SAM" id="Phobius"/>
    </source>
</evidence>
<feature type="domain" description="Type II secretion system protein GspF" evidence="7">
    <location>
        <begin position="103"/>
        <end position="227"/>
    </location>
</feature>
<keyword evidence="3 6" id="KW-0812">Transmembrane</keyword>
<comment type="caution">
    <text evidence="8">The sequence shown here is derived from an EMBL/GenBank/DDBJ whole genome shotgun (WGS) entry which is preliminary data.</text>
</comment>
<dbReference type="InterPro" id="IPR056569">
    <property type="entry name" value="ArlJ-like"/>
</dbReference>
<evidence type="ECO:0000259" key="7">
    <source>
        <dbReference type="Pfam" id="PF00482"/>
    </source>
</evidence>
<keyword evidence="5 6" id="KW-0472">Membrane</keyword>
<dbReference type="Gene3D" id="1.20.81.30">
    <property type="entry name" value="Type II secretion system (T2SS), domain F"/>
    <property type="match status" value="1"/>
</dbReference>
<protein>
    <recommendedName>
        <fullName evidence="7">Type II secretion system protein GspF domain-containing protein</fullName>
    </recommendedName>
</protein>
<proteinExistence type="predicted"/>
<reference evidence="8 9" key="1">
    <citation type="journal article" date="2016" name="Nat. Microbiol.">
        <title>Genomic inference of the metabolism of cosmopolitan subsurface Archaea, Hadesarchaea.</title>
        <authorList>
            <person name="Baker B.J."/>
            <person name="Saw J.H."/>
            <person name="Lind A.E."/>
            <person name="Lazar C.S."/>
            <person name="Hinrichs K.-U."/>
            <person name="Teske A.P."/>
            <person name="Ettema T.J."/>
        </authorList>
    </citation>
    <scope>NUCLEOTIDE SEQUENCE [LARGE SCALE GENOMIC DNA]</scope>
</reference>
<dbReference type="InterPro" id="IPR042094">
    <property type="entry name" value="T2SS_GspF_sf"/>
</dbReference>
<sequence length="308" mass="33310">MLSQMLASLARRVFPEKFVYKIERKMDSTKLRLSAETFLGASLIISAMAAIATGVVCFFYGPWPFLLLAPLAGALAFFGLSKGLLAYLAQRRAAELERVLPDALRQMSSTLRAGVGIDSALEDIARSNYGELSLEFERVITEVNKGRPLVNALLALSRRSCSSLYQRAFQLIVEGIERGAALANVLDSVSTDIREIQAIQRERKAATTQQIMFLYAVALFAAPFIVGLTMGVSSISVGGVKIGMAAEMTTIAMAYNAIQAFICGLAVGVLRYGKISKGLVYTIPFMIIATVVFLLAGCVVDFLAPRSI</sequence>
<evidence type="ECO:0000256" key="2">
    <source>
        <dbReference type="ARBA" id="ARBA00022475"/>
    </source>
</evidence>